<keyword evidence="1" id="KW-0812">Transmembrane</keyword>
<gene>
    <name evidence="2" type="ORF">GUJ93_ZPchr0001g30685</name>
</gene>
<name>A0A8J5VQA6_ZIZPA</name>
<evidence type="ECO:0000256" key="1">
    <source>
        <dbReference type="SAM" id="Phobius"/>
    </source>
</evidence>
<accession>A0A8J5VQA6</accession>
<dbReference type="Proteomes" id="UP000729402">
    <property type="component" value="Unassembled WGS sequence"/>
</dbReference>
<organism evidence="2 3">
    <name type="scientific">Zizania palustris</name>
    <name type="common">Northern wild rice</name>
    <dbReference type="NCBI Taxonomy" id="103762"/>
    <lineage>
        <taxon>Eukaryota</taxon>
        <taxon>Viridiplantae</taxon>
        <taxon>Streptophyta</taxon>
        <taxon>Embryophyta</taxon>
        <taxon>Tracheophyta</taxon>
        <taxon>Spermatophyta</taxon>
        <taxon>Magnoliopsida</taxon>
        <taxon>Liliopsida</taxon>
        <taxon>Poales</taxon>
        <taxon>Poaceae</taxon>
        <taxon>BOP clade</taxon>
        <taxon>Oryzoideae</taxon>
        <taxon>Oryzeae</taxon>
        <taxon>Zizaniinae</taxon>
        <taxon>Zizania</taxon>
    </lineage>
</organism>
<reference evidence="2" key="1">
    <citation type="journal article" date="2021" name="bioRxiv">
        <title>Whole Genome Assembly and Annotation of Northern Wild Rice, Zizania palustris L., Supports a Whole Genome Duplication in the Zizania Genus.</title>
        <authorList>
            <person name="Haas M."/>
            <person name="Kono T."/>
            <person name="Macchietto M."/>
            <person name="Millas R."/>
            <person name="McGilp L."/>
            <person name="Shao M."/>
            <person name="Duquette J."/>
            <person name="Hirsch C.N."/>
            <person name="Kimball J."/>
        </authorList>
    </citation>
    <scope>NUCLEOTIDE SEQUENCE</scope>
    <source>
        <tissue evidence="2">Fresh leaf tissue</tissue>
    </source>
</reference>
<keyword evidence="1" id="KW-0472">Membrane</keyword>
<dbReference type="EMBL" id="JAAALK010000288">
    <property type="protein sequence ID" value="KAG8055923.1"/>
    <property type="molecule type" value="Genomic_DNA"/>
</dbReference>
<feature type="transmembrane region" description="Helical" evidence="1">
    <location>
        <begin position="38"/>
        <end position="56"/>
    </location>
</feature>
<keyword evidence="3" id="KW-1185">Reference proteome</keyword>
<evidence type="ECO:0000313" key="3">
    <source>
        <dbReference type="Proteomes" id="UP000729402"/>
    </source>
</evidence>
<dbReference type="AlphaFoldDB" id="A0A8J5VQA6"/>
<protein>
    <submittedName>
        <fullName evidence="2">Uncharacterized protein</fullName>
    </submittedName>
</protein>
<keyword evidence="1" id="KW-1133">Transmembrane helix</keyword>
<feature type="transmembrane region" description="Helical" evidence="1">
    <location>
        <begin position="7"/>
        <end position="26"/>
    </location>
</feature>
<sequence length="78" mass="8729">MWSLQEPWLVGNNNIIVAMFLSLYVLNIIKVKYCSTTFGTYASLPLCSSSAILFLIRRATSAQAALEKPHQYVFGRDG</sequence>
<proteinExistence type="predicted"/>
<reference evidence="2" key="2">
    <citation type="submission" date="2021-02" db="EMBL/GenBank/DDBJ databases">
        <authorList>
            <person name="Kimball J.A."/>
            <person name="Haas M.W."/>
            <person name="Macchietto M."/>
            <person name="Kono T."/>
            <person name="Duquette J."/>
            <person name="Shao M."/>
        </authorList>
    </citation>
    <scope>NUCLEOTIDE SEQUENCE</scope>
    <source>
        <tissue evidence="2">Fresh leaf tissue</tissue>
    </source>
</reference>
<evidence type="ECO:0000313" key="2">
    <source>
        <dbReference type="EMBL" id="KAG8055923.1"/>
    </source>
</evidence>
<comment type="caution">
    <text evidence="2">The sequence shown here is derived from an EMBL/GenBank/DDBJ whole genome shotgun (WGS) entry which is preliminary data.</text>
</comment>